<comment type="caution">
    <text evidence="2">The sequence shown here is derived from an EMBL/GenBank/DDBJ whole genome shotgun (WGS) entry which is preliminary data.</text>
</comment>
<feature type="compositionally biased region" description="Basic and acidic residues" evidence="1">
    <location>
        <begin position="248"/>
        <end position="259"/>
    </location>
</feature>
<proteinExistence type="predicted"/>
<organism evidence="2 3">
    <name type="scientific">Aphanomyces invadans</name>
    <dbReference type="NCBI Taxonomy" id="157072"/>
    <lineage>
        <taxon>Eukaryota</taxon>
        <taxon>Sar</taxon>
        <taxon>Stramenopiles</taxon>
        <taxon>Oomycota</taxon>
        <taxon>Saprolegniomycetes</taxon>
        <taxon>Saprolegniales</taxon>
        <taxon>Verrucalvaceae</taxon>
        <taxon>Aphanomyces</taxon>
    </lineage>
</organism>
<feature type="compositionally biased region" description="Basic and acidic residues" evidence="1">
    <location>
        <begin position="9"/>
        <end position="30"/>
    </location>
</feature>
<feature type="compositionally biased region" description="Polar residues" evidence="1">
    <location>
        <begin position="42"/>
        <end position="56"/>
    </location>
</feature>
<feature type="region of interest" description="Disordered" evidence="1">
    <location>
        <begin position="248"/>
        <end position="267"/>
    </location>
</feature>
<dbReference type="VEuPathDB" id="FungiDB:H310_10642"/>
<keyword evidence="3" id="KW-1185">Reference proteome</keyword>
<evidence type="ECO:0000313" key="2">
    <source>
        <dbReference type="EMBL" id="RHY27575.1"/>
    </source>
</evidence>
<feature type="region of interest" description="Disordered" evidence="1">
    <location>
        <begin position="1"/>
        <end position="57"/>
    </location>
</feature>
<dbReference type="Proteomes" id="UP000285060">
    <property type="component" value="Unassembled WGS sequence"/>
</dbReference>
<reference evidence="2 3" key="1">
    <citation type="submission" date="2018-08" db="EMBL/GenBank/DDBJ databases">
        <title>Aphanomyces genome sequencing and annotation.</title>
        <authorList>
            <person name="Minardi D."/>
            <person name="Oidtmann B."/>
            <person name="Van Der Giezen M."/>
            <person name="Studholme D.J."/>
        </authorList>
    </citation>
    <scope>NUCLEOTIDE SEQUENCE [LARGE SCALE GENOMIC DNA]</scope>
    <source>
        <strain evidence="2 3">NJM0002</strain>
    </source>
</reference>
<evidence type="ECO:0000256" key="1">
    <source>
        <dbReference type="SAM" id="MobiDB-lite"/>
    </source>
</evidence>
<evidence type="ECO:0000313" key="3">
    <source>
        <dbReference type="Proteomes" id="UP000285060"/>
    </source>
</evidence>
<protein>
    <submittedName>
        <fullName evidence="2">Uncharacterized protein</fullName>
    </submittedName>
</protein>
<sequence length="267" mass="28981">MNILKKSLTRKENAAPEAPSDDKTQGDSKLSRASAGAAATTPPITVNTAGEASPGTQIRHGSVLIDTRMSDSIFDHILGRGRAIDVAEADSKKLTKSATPTIRFSTMDSNVEYWDKDGVHRRSATISKRMNLRGVAIPNAIDPLTLVDTGIDDPTPSSPRSQKDMDRIAKQQIMSKQNHIEAVDAALQRALAEAYKSPPLSKLALAAAQHTANAPSKQLQYETKLSCDASHLVFCRFVDEDGNVRRLKRSAHDTPRSEPPETPTTFV</sequence>
<dbReference type="AlphaFoldDB" id="A0A3R6V888"/>
<gene>
    <name evidence="2" type="ORF">DYB32_006685</name>
</gene>
<dbReference type="EMBL" id="QUSY01000742">
    <property type="protein sequence ID" value="RHY27575.1"/>
    <property type="molecule type" value="Genomic_DNA"/>
</dbReference>
<accession>A0A3R6V888</accession>
<name>A0A3R6V888_9STRA</name>